<comment type="subcellular location">
    <subcellularLocation>
        <location evidence="1">Endomembrane system</location>
        <topology evidence="1">Multi-pass membrane protein</topology>
    </subcellularLocation>
    <subcellularLocation>
        <location evidence="2">Endoplasmic reticulum membrane</location>
    </subcellularLocation>
</comment>
<feature type="transmembrane region" description="Helical" evidence="7">
    <location>
        <begin position="292"/>
        <end position="317"/>
    </location>
</feature>
<feature type="transmembrane region" description="Helical" evidence="7">
    <location>
        <begin position="329"/>
        <end position="351"/>
    </location>
</feature>
<dbReference type="Proteomes" id="UP001156702">
    <property type="component" value="Unassembled WGS sequence"/>
</dbReference>
<organism evidence="8 9">
    <name type="scientific">Shinella yambaruensis</name>
    <dbReference type="NCBI Taxonomy" id="415996"/>
    <lineage>
        <taxon>Bacteria</taxon>
        <taxon>Pseudomonadati</taxon>
        <taxon>Pseudomonadota</taxon>
        <taxon>Alphaproteobacteria</taxon>
        <taxon>Hyphomicrobiales</taxon>
        <taxon>Rhizobiaceae</taxon>
        <taxon>Shinella</taxon>
    </lineage>
</organism>
<sequence length="389" mass="41294">MSFTETTTTSWFARLKGALIKIVVGFILLIACIWLLFWNEGRSVKTYRALVEGAGLVVSVDNGSVDPANDGKLVHISGPVKPVGVPQDDVLGISAEGAAGLERIVEMYQWVETAKSETRKQLGGSEETVTTYSYNKQWKRDEVNSGSFRQPGHDNPQKPIDDASFPVKSATIGAFSVDGRAVARLGDERPVPLTAIEANRMAEMVTLGKPASVIAGQVIFSFNPEDPQVGDIRIRFERSDIAEASFVGAQRGSGLTPYKTTNGRDLFLSDAGLVDAAAMFDAAQSENTIITWLVRVGGLIGAFVGFAFILSILGVIADVVPFVGSIVRFGTTAIALILTLLIGPAVIAIAWVAYRPLIAIAVLAAGVALAAGILYLRRGKAAAPAFGRA</sequence>
<evidence type="ECO:0000256" key="1">
    <source>
        <dbReference type="ARBA" id="ARBA00004127"/>
    </source>
</evidence>
<evidence type="ECO:0000313" key="9">
    <source>
        <dbReference type="Proteomes" id="UP001156702"/>
    </source>
</evidence>
<evidence type="ECO:0000256" key="3">
    <source>
        <dbReference type="ARBA" id="ARBA00022692"/>
    </source>
</evidence>
<dbReference type="PANTHER" id="PTHR13416:SF2">
    <property type="entry name" value="TRANSMEMBRANE PROTEIN 43"/>
    <property type="match status" value="1"/>
</dbReference>
<dbReference type="PANTHER" id="PTHR13416">
    <property type="match status" value="1"/>
</dbReference>
<gene>
    <name evidence="8" type="ORF">GCM10007923_15020</name>
</gene>
<comment type="caution">
    <text evidence="8">The sequence shown here is derived from an EMBL/GenBank/DDBJ whole genome shotgun (WGS) entry which is preliminary data.</text>
</comment>
<evidence type="ECO:0000256" key="7">
    <source>
        <dbReference type="SAM" id="Phobius"/>
    </source>
</evidence>
<name>A0ABQ5ZFE5_9HYPH</name>
<evidence type="ECO:0000256" key="5">
    <source>
        <dbReference type="ARBA" id="ARBA00022989"/>
    </source>
</evidence>
<dbReference type="RefSeq" id="WP_244767468.1">
    <property type="nucleotide sequence ID" value="NZ_BSOP01000013.1"/>
</dbReference>
<evidence type="ECO:0000256" key="6">
    <source>
        <dbReference type="ARBA" id="ARBA00023136"/>
    </source>
</evidence>
<evidence type="ECO:0000256" key="2">
    <source>
        <dbReference type="ARBA" id="ARBA00004586"/>
    </source>
</evidence>
<accession>A0ABQ5ZFE5</accession>
<reference evidence="9" key="1">
    <citation type="journal article" date="2019" name="Int. J. Syst. Evol. Microbiol.">
        <title>The Global Catalogue of Microorganisms (GCM) 10K type strain sequencing project: providing services to taxonomists for standard genome sequencing and annotation.</title>
        <authorList>
            <consortium name="The Broad Institute Genomics Platform"/>
            <consortium name="The Broad Institute Genome Sequencing Center for Infectious Disease"/>
            <person name="Wu L."/>
            <person name="Ma J."/>
        </authorList>
    </citation>
    <scope>NUCLEOTIDE SEQUENCE [LARGE SCALE GENOMIC DNA]</scope>
    <source>
        <strain evidence="9">NBRC 102122</strain>
    </source>
</reference>
<keyword evidence="5 7" id="KW-1133">Transmembrane helix</keyword>
<feature type="transmembrane region" description="Helical" evidence="7">
    <location>
        <begin position="18"/>
        <end position="38"/>
    </location>
</feature>
<keyword evidence="9" id="KW-1185">Reference proteome</keyword>
<dbReference type="EMBL" id="BSOP01000013">
    <property type="protein sequence ID" value="GLR50296.1"/>
    <property type="molecule type" value="Genomic_DNA"/>
</dbReference>
<feature type="transmembrane region" description="Helical" evidence="7">
    <location>
        <begin position="357"/>
        <end position="376"/>
    </location>
</feature>
<keyword evidence="4" id="KW-0256">Endoplasmic reticulum</keyword>
<evidence type="ECO:0000313" key="8">
    <source>
        <dbReference type="EMBL" id="GLR50296.1"/>
    </source>
</evidence>
<keyword evidence="6 7" id="KW-0472">Membrane</keyword>
<evidence type="ECO:0000256" key="4">
    <source>
        <dbReference type="ARBA" id="ARBA00022824"/>
    </source>
</evidence>
<evidence type="ECO:0008006" key="10">
    <source>
        <dbReference type="Google" id="ProtNLM"/>
    </source>
</evidence>
<dbReference type="InterPro" id="IPR012430">
    <property type="entry name" value="TMEM43_fam"/>
</dbReference>
<proteinExistence type="predicted"/>
<protein>
    <recommendedName>
        <fullName evidence="10">Transmembrane protein</fullName>
    </recommendedName>
</protein>
<keyword evidence="3 7" id="KW-0812">Transmembrane</keyword>
<dbReference type="Pfam" id="PF07787">
    <property type="entry name" value="TMEM43"/>
    <property type="match status" value="1"/>
</dbReference>